<dbReference type="AlphaFoldDB" id="A0A3M7S7R3"/>
<keyword evidence="2" id="KW-1185">Reference proteome</keyword>
<reference evidence="1 2" key="1">
    <citation type="journal article" date="2018" name="Sci. Rep.">
        <title>Genomic signatures of local adaptation to the degree of environmental predictability in rotifers.</title>
        <authorList>
            <person name="Franch-Gras L."/>
            <person name="Hahn C."/>
            <person name="Garcia-Roger E.M."/>
            <person name="Carmona M.J."/>
            <person name="Serra M."/>
            <person name="Gomez A."/>
        </authorList>
    </citation>
    <scope>NUCLEOTIDE SEQUENCE [LARGE SCALE GENOMIC DNA]</scope>
    <source>
        <strain evidence="1">HYR1</strain>
    </source>
</reference>
<name>A0A3M7S7R3_BRAPC</name>
<protein>
    <submittedName>
        <fullName evidence="1">Uncharacterized protein</fullName>
    </submittedName>
</protein>
<evidence type="ECO:0000313" key="2">
    <source>
        <dbReference type="Proteomes" id="UP000276133"/>
    </source>
</evidence>
<dbReference type="Proteomes" id="UP000276133">
    <property type="component" value="Unassembled WGS sequence"/>
</dbReference>
<gene>
    <name evidence="1" type="ORF">BpHYR1_045892</name>
</gene>
<organism evidence="1 2">
    <name type="scientific">Brachionus plicatilis</name>
    <name type="common">Marine rotifer</name>
    <name type="synonym">Brachionus muelleri</name>
    <dbReference type="NCBI Taxonomy" id="10195"/>
    <lineage>
        <taxon>Eukaryota</taxon>
        <taxon>Metazoa</taxon>
        <taxon>Spiralia</taxon>
        <taxon>Gnathifera</taxon>
        <taxon>Rotifera</taxon>
        <taxon>Eurotatoria</taxon>
        <taxon>Monogononta</taxon>
        <taxon>Pseudotrocha</taxon>
        <taxon>Ploima</taxon>
        <taxon>Brachionidae</taxon>
        <taxon>Brachionus</taxon>
    </lineage>
</organism>
<evidence type="ECO:0000313" key="1">
    <source>
        <dbReference type="EMBL" id="RNA31628.1"/>
    </source>
</evidence>
<sequence>MLPLRNRNPTIPKEYIHPSITKLMDFGLKFHIKIDMETFGKILQTPQKGLPSHIHHQQCSTYEKIVCVLKAIKEVLFLITYTNIF</sequence>
<comment type="caution">
    <text evidence="1">The sequence shown here is derived from an EMBL/GenBank/DDBJ whole genome shotgun (WGS) entry which is preliminary data.</text>
</comment>
<accession>A0A3M7S7R3</accession>
<dbReference type="EMBL" id="REGN01001916">
    <property type="protein sequence ID" value="RNA31628.1"/>
    <property type="molecule type" value="Genomic_DNA"/>
</dbReference>
<proteinExistence type="predicted"/>